<gene>
    <name evidence="1" type="ORF">GXW98_00045</name>
</gene>
<dbReference type="RefSeq" id="WP_273171880.1">
    <property type="nucleotide sequence ID" value="NZ_JAAXZR010000001.1"/>
</dbReference>
<sequence length="228" mass="24780">MTLRAVFWDMDGTLIDSEPYWHEGEFAIAKRFGGTWSEALGWQMSGTALSLCARKMREMGTDLPEERIAELMVDYVARRESETMPWTDGVLSVLKSLVKAGVPSVLVTSSPRTLAEVVVRQAPEGAFSAFVCGDDGLPSKPDPAPYEHAAELLGIAHDDIKECIALEDSPSGLQSAVASGATTIAVTGFTRADVREQHQFASIRDYVGIDATVLENFVTARTRQGNKL</sequence>
<dbReference type="InterPro" id="IPR023198">
    <property type="entry name" value="PGP-like_dom2"/>
</dbReference>
<accession>A0A971CXN0</accession>
<dbReference type="InterPro" id="IPR006439">
    <property type="entry name" value="HAD-SF_hydro_IA"/>
</dbReference>
<dbReference type="SFLD" id="SFLDS00003">
    <property type="entry name" value="Haloacid_Dehalogenase"/>
    <property type="match status" value="1"/>
</dbReference>
<dbReference type="Proteomes" id="UP000767327">
    <property type="component" value="Unassembled WGS sequence"/>
</dbReference>
<reference evidence="1" key="1">
    <citation type="journal article" date="2020" name="Biotechnol. Biofuels">
        <title>New insights from the biogas microbiome by comprehensive genome-resolved metagenomics of nearly 1600 species originating from multiple anaerobic digesters.</title>
        <authorList>
            <person name="Campanaro S."/>
            <person name="Treu L."/>
            <person name="Rodriguez-R L.M."/>
            <person name="Kovalovszki A."/>
            <person name="Ziels R.M."/>
            <person name="Maus I."/>
            <person name="Zhu X."/>
            <person name="Kougias P.G."/>
            <person name="Basile A."/>
            <person name="Luo G."/>
            <person name="Schluter A."/>
            <person name="Konstantinidis K.T."/>
            <person name="Angelidaki I."/>
        </authorList>
    </citation>
    <scope>NUCLEOTIDE SEQUENCE</scope>
    <source>
        <strain evidence="1">AS01afH2WH_6</strain>
    </source>
</reference>
<dbReference type="GO" id="GO:0050308">
    <property type="term" value="F:sugar-phosphatase activity"/>
    <property type="evidence" value="ECO:0007669"/>
    <property type="project" value="TreeGrafter"/>
</dbReference>
<dbReference type="InterPro" id="IPR023214">
    <property type="entry name" value="HAD_sf"/>
</dbReference>
<dbReference type="SUPFAM" id="SSF56784">
    <property type="entry name" value="HAD-like"/>
    <property type="match status" value="1"/>
</dbReference>
<dbReference type="InterPro" id="IPR051806">
    <property type="entry name" value="HAD-like_SPP"/>
</dbReference>
<dbReference type="InterPro" id="IPR036412">
    <property type="entry name" value="HAD-like_sf"/>
</dbReference>
<dbReference type="EMBL" id="JAAXZR010000001">
    <property type="protein sequence ID" value="NLT78672.1"/>
    <property type="molecule type" value="Genomic_DNA"/>
</dbReference>
<dbReference type="PANTHER" id="PTHR43481:SF4">
    <property type="entry name" value="GLYCEROL-1-PHOSPHATE PHOSPHOHYDROLASE 1-RELATED"/>
    <property type="match status" value="1"/>
</dbReference>
<evidence type="ECO:0000313" key="2">
    <source>
        <dbReference type="Proteomes" id="UP000767327"/>
    </source>
</evidence>
<evidence type="ECO:0000313" key="1">
    <source>
        <dbReference type="EMBL" id="NLT78672.1"/>
    </source>
</evidence>
<name>A0A971CXN0_9BIFI</name>
<comment type="caution">
    <text evidence="1">The sequence shown here is derived from an EMBL/GenBank/DDBJ whole genome shotgun (WGS) entry which is preliminary data.</text>
</comment>
<dbReference type="CDD" id="cd07505">
    <property type="entry name" value="HAD_BPGM-like"/>
    <property type="match status" value="1"/>
</dbReference>
<dbReference type="AlphaFoldDB" id="A0A971CXN0"/>
<dbReference type="Gene3D" id="1.10.150.240">
    <property type="entry name" value="Putative phosphatase, domain 2"/>
    <property type="match status" value="1"/>
</dbReference>
<dbReference type="Pfam" id="PF00702">
    <property type="entry name" value="Hydrolase"/>
    <property type="match status" value="1"/>
</dbReference>
<organism evidence="1 2">
    <name type="scientific">Bifidobacterium crudilactis</name>
    <dbReference type="NCBI Taxonomy" id="327277"/>
    <lineage>
        <taxon>Bacteria</taxon>
        <taxon>Bacillati</taxon>
        <taxon>Actinomycetota</taxon>
        <taxon>Actinomycetes</taxon>
        <taxon>Bifidobacteriales</taxon>
        <taxon>Bifidobacteriaceae</taxon>
        <taxon>Bifidobacterium</taxon>
    </lineage>
</organism>
<reference evidence="1" key="2">
    <citation type="submission" date="2020-01" db="EMBL/GenBank/DDBJ databases">
        <authorList>
            <person name="Campanaro S."/>
        </authorList>
    </citation>
    <scope>NUCLEOTIDE SEQUENCE</scope>
    <source>
        <strain evidence="1">AS01afH2WH_6</strain>
    </source>
</reference>
<dbReference type="PANTHER" id="PTHR43481">
    <property type="entry name" value="FRUCTOSE-1-PHOSPHATE PHOSPHATASE"/>
    <property type="match status" value="1"/>
</dbReference>
<dbReference type="SFLD" id="SFLDG01129">
    <property type="entry name" value="C1.5:_HAD__Beta-PGM__Phosphata"/>
    <property type="match status" value="1"/>
</dbReference>
<proteinExistence type="predicted"/>
<dbReference type="Gene3D" id="3.40.50.1000">
    <property type="entry name" value="HAD superfamily/HAD-like"/>
    <property type="match status" value="1"/>
</dbReference>
<dbReference type="NCBIfam" id="TIGR01509">
    <property type="entry name" value="HAD-SF-IA-v3"/>
    <property type="match status" value="1"/>
</dbReference>
<protein>
    <submittedName>
        <fullName evidence="1">HAD family phosphatase</fullName>
    </submittedName>
</protein>